<protein>
    <submittedName>
        <fullName evidence="1">Uncharacterized protein</fullName>
    </submittedName>
</protein>
<keyword evidence="2" id="KW-1185">Reference proteome</keyword>
<evidence type="ECO:0000313" key="2">
    <source>
        <dbReference type="Proteomes" id="UP001180020"/>
    </source>
</evidence>
<evidence type="ECO:0000313" key="1">
    <source>
        <dbReference type="EMBL" id="KAK1281599.1"/>
    </source>
</evidence>
<dbReference type="EMBL" id="JAUJYO010000022">
    <property type="protein sequence ID" value="KAK1281599.1"/>
    <property type="molecule type" value="Genomic_DNA"/>
</dbReference>
<comment type="caution">
    <text evidence="1">The sequence shown here is derived from an EMBL/GenBank/DDBJ whole genome shotgun (WGS) entry which is preliminary data.</text>
</comment>
<sequence>MPPSRKSTFSTFYPSMPLSLLLTSGYPFSRCSKDLFSSLLLNTFKSIFLVGKVSFSPKTESLSLFTSFSPKPESLSLFAMCYQAFPYTLPSPSHFPNPPWQISKN</sequence>
<accession>A0AAV9BZW6</accession>
<reference evidence="1" key="2">
    <citation type="submission" date="2023-06" db="EMBL/GenBank/DDBJ databases">
        <authorList>
            <person name="Ma L."/>
            <person name="Liu K.-W."/>
            <person name="Li Z."/>
            <person name="Hsiao Y.-Y."/>
            <person name="Qi Y."/>
            <person name="Fu T."/>
            <person name="Tang G."/>
            <person name="Zhang D."/>
            <person name="Sun W.-H."/>
            <person name="Liu D.-K."/>
            <person name="Li Y."/>
            <person name="Chen G.-Z."/>
            <person name="Liu X.-D."/>
            <person name="Liao X.-Y."/>
            <person name="Jiang Y.-T."/>
            <person name="Yu X."/>
            <person name="Hao Y."/>
            <person name="Huang J."/>
            <person name="Zhao X.-W."/>
            <person name="Ke S."/>
            <person name="Chen Y.-Y."/>
            <person name="Wu W.-L."/>
            <person name="Hsu J.-L."/>
            <person name="Lin Y.-F."/>
            <person name="Huang M.-D."/>
            <person name="Li C.-Y."/>
            <person name="Huang L."/>
            <person name="Wang Z.-W."/>
            <person name="Zhao X."/>
            <person name="Zhong W.-Y."/>
            <person name="Peng D.-H."/>
            <person name="Ahmad S."/>
            <person name="Lan S."/>
            <person name="Zhang J.-S."/>
            <person name="Tsai W.-C."/>
            <person name="Van De Peer Y."/>
            <person name="Liu Z.-J."/>
        </authorList>
    </citation>
    <scope>NUCLEOTIDE SEQUENCE</scope>
    <source>
        <strain evidence="1">CP</strain>
        <tissue evidence="1">Leaves</tissue>
    </source>
</reference>
<name>A0AAV9BZW6_ACOCL</name>
<dbReference type="AlphaFoldDB" id="A0AAV9BZW6"/>
<reference evidence="1" key="1">
    <citation type="journal article" date="2023" name="Nat. Commun.">
        <title>Diploid and tetraploid genomes of Acorus and the evolution of monocots.</title>
        <authorList>
            <person name="Ma L."/>
            <person name="Liu K.W."/>
            <person name="Li Z."/>
            <person name="Hsiao Y.Y."/>
            <person name="Qi Y."/>
            <person name="Fu T."/>
            <person name="Tang G.D."/>
            <person name="Zhang D."/>
            <person name="Sun W.H."/>
            <person name="Liu D.K."/>
            <person name="Li Y."/>
            <person name="Chen G.Z."/>
            <person name="Liu X.D."/>
            <person name="Liao X.Y."/>
            <person name="Jiang Y.T."/>
            <person name="Yu X."/>
            <person name="Hao Y."/>
            <person name="Huang J."/>
            <person name="Zhao X.W."/>
            <person name="Ke S."/>
            <person name="Chen Y.Y."/>
            <person name="Wu W.L."/>
            <person name="Hsu J.L."/>
            <person name="Lin Y.F."/>
            <person name="Huang M.D."/>
            <person name="Li C.Y."/>
            <person name="Huang L."/>
            <person name="Wang Z.W."/>
            <person name="Zhao X."/>
            <person name="Zhong W.Y."/>
            <person name="Peng D.H."/>
            <person name="Ahmad S."/>
            <person name="Lan S."/>
            <person name="Zhang J.S."/>
            <person name="Tsai W.C."/>
            <person name="Van de Peer Y."/>
            <person name="Liu Z.J."/>
        </authorList>
    </citation>
    <scope>NUCLEOTIDE SEQUENCE</scope>
    <source>
        <strain evidence="1">CP</strain>
    </source>
</reference>
<dbReference type="Proteomes" id="UP001180020">
    <property type="component" value="Unassembled WGS sequence"/>
</dbReference>
<gene>
    <name evidence="1" type="ORF">QJS10_CPB22g00777</name>
</gene>
<organism evidence="1 2">
    <name type="scientific">Acorus calamus</name>
    <name type="common">Sweet flag</name>
    <dbReference type="NCBI Taxonomy" id="4465"/>
    <lineage>
        <taxon>Eukaryota</taxon>
        <taxon>Viridiplantae</taxon>
        <taxon>Streptophyta</taxon>
        <taxon>Embryophyta</taxon>
        <taxon>Tracheophyta</taxon>
        <taxon>Spermatophyta</taxon>
        <taxon>Magnoliopsida</taxon>
        <taxon>Liliopsida</taxon>
        <taxon>Acoraceae</taxon>
        <taxon>Acorus</taxon>
    </lineage>
</organism>
<proteinExistence type="predicted"/>